<keyword evidence="2" id="KW-0805">Transcription regulation</keyword>
<evidence type="ECO:0000259" key="5">
    <source>
        <dbReference type="Pfam" id="PF03466"/>
    </source>
</evidence>
<comment type="similarity">
    <text evidence="1">Belongs to the LysR transcriptional regulatory family.</text>
</comment>
<name>A0ABW2XQF3_9ACTN</name>
<evidence type="ECO:0000256" key="2">
    <source>
        <dbReference type="ARBA" id="ARBA00023015"/>
    </source>
</evidence>
<dbReference type="RefSeq" id="WP_131763375.1">
    <property type="nucleotide sequence ID" value="NZ_CAACUY010000327.1"/>
</dbReference>
<sequence length="208" mass="22279">MHARPDDPRTPIRLGYHGSPHVATRIVRAAGRAADEIDLAVYDIADPFRALRAGDLDAMVVKFGLAEPDLRRGAELATDARAVVVGDGHPLAGRASVSIEELAAFDAFDRPGRLPAYIWDEVVPPATPAGRPIRRRHRVRTVPEMFALVAAGEAVHVSLASLADIAPPGVRVVPVHDLPPAPVSLAWRRDLDRDDVLAFVKDAEAGAA</sequence>
<dbReference type="Gene3D" id="3.40.190.10">
    <property type="entry name" value="Periplasmic binding protein-like II"/>
    <property type="match status" value="2"/>
</dbReference>
<reference evidence="7" key="1">
    <citation type="journal article" date="2019" name="Int. J. Syst. Evol. Microbiol.">
        <title>The Global Catalogue of Microorganisms (GCM) 10K type strain sequencing project: providing services to taxonomists for standard genome sequencing and annotation.</title>
        <authorList>
            <consortium name="The Broad Institute Genomics Platform"/>
            <consortium name="The Broad Institute Genome Sequencing Center for Infectious Disease"/>
            <person name="Wu L."/>
            <person name="Ma J."/>
        </authorList>
    </citation>
    <scope>NUCLEOTIDE SEQUENCE [LARGE SCALE GENOMIC DNA]</scope>
    <source>
        <strain evidence="7">JCM 9371</strain>
    </source>
</reference>
<dbReference type="SUPFAM" id="SSF53850">
    <property type="entry name" value="Periplasmic binding protein-like II"/>
    <property type="match status" value="1"/>
</dbReference>
<evidence type="ECO:0000256" key="1">
    <source>
        <dbReference type="ARBA" id="ARBA00009437"/>
    </source>
</evidence>
<organism evidence="6 7">
    <name type="scientific">Actinomadura fibrosa</name>
    <dbReference type="NCBI Taxonomy" id="111802"/>
    <lineage>
        <taxon>Bacteria</taxon>
        <taxon>Bacillati</taxon>
        <taxon>Actinomycetota</taxon>
        <taxon>Actinomycetes</taxon>
        <taxon>Streptosporangiales</taxon>
        <taxon>Thermomonosporaceae</taxon>
        <taxon>Actinomadura</taxon>
    </lineage>
</organism>
<keyword evidence="7" id="KW-1185">Reference proteome</keyword>
<evidence type="ECO:0000256" key="4">
    <source>
        <dbReference type="ARBA" id="ARBA00023163"/>
    </source>
</evidence>
<protein>
    <submittedName>
        <fullName evidence="6">LysR substrate-binding domain-containing protein</fullName>
    </submittedName>
</protein>
<dbReference type="InterPro" id="IPR005119">
    <property type="entry name" value="LysR_subst-bd"/>
</dbReference>
<keyword evidence="3" id="KW-0238">DNA-binding</keyword>
<dbReference type="EMBL" id="JBHTGP010000015">
    <property type="protein sequence ID" value="MFD0688731.1"/>
    <property type="molecule type" value="Genomic_DNA"/>
</dbReference>
<feature type="domain" description="LysR substrate-binding" evidence="5">
    <location>
        <begin position="9"/>
        <end position="194"/>
    </location>
</feature>
<dbReference type="Proteomes" id="UP001597063">
    <property type="component" value="Unassembled WGS sequence"/>
</dbReference>
<dbReference type="Pfam" id="PF03466">
    <property type="entry name" value="LysR_substrate"/>
    <property type="match status" value="1"/>
</dbReference>
<comment type="caution">
    <text evidence="6">The sequence shown here is derived from an EMBL/GenBank/DDBJ whole genome shotgun (WGS) entry which is preliminary data.</text>
</comment>
<evidence type="ECO:0000313" key="6">
    <source>
        <dbReference type="EMBL" id="MFD0688731.1"/>
    </source>
</evidence>
<dbReference type="PANTHER" id="PTHR30346">
    <property type="entry name" value="TRANSCRIPTIONAL DUAL REGULATOR HCAR-RELATED"/>
    <property type="match status" value="1"/>
</dbReference>
<evidence type="ECO:0000256" key="3">
    <source>
        <dbReference type="ARBA" id="ARBA00023125"/>
    </source>
</evidence>
<proteinExistence type="inferred from homology"/>
<keyword evidence="4" id="KW-0804">Transcription</keyword>
<dbReference type="PANTHER" id="PTHR30346:SF0">
    <property type="entry name" value="HCA OPERON TRANSCRIPTIONAL ACTIVATOR HCAR"/>
    <property type="match status" value="1"/>
</dbReference>
<gene>
    <name evidence="6" type="ORF">ACFQZM_29850</name>
</gene>
<evidence type="ECO:0000313" key="7">
    <source>
        <dbReference type="Proteomes" id="UP001597063"/>
    </source>
</evidence>
<accession>A0ABW2XQF3</accession>